<dbReference type="Pfam" id="PF00892">
    <property type="entry name" value="EamA"/>
    <property type="match status" value="2"/>
</dbReference>
<keyword evidence="9" id="KW-1185">Reference proteome</keyword>
<feature type="transmembrane region" description="Helical" evidence="6">
    <location>
        <begin position="96"/>
        <end position="122"/>
    </location>
</feature>
<dbReference type="AlphaFoldDB" id="A0A5M8AT87"/>
<evidence type="ECO:0000256" key="5">
    <source>
        <dbReference type="ARBA" id="ARBA00023136"/>
    </source>
</evidence>
<comment type="caution">
    <text evidence="8">The sequence shown here is derived from an EMBL/GenBank/DDBJ whole genome shotgun (WGS) entry which is preliminary data.</text>
</comment>
<organism evidence="8 9">
    <name type="scientific">Cupriavidus cauae</name>
    <dbReference type="NCBI Taxonomy" id="2608999"/>
    <lineage>
        <taxon>Bacteria</taxon>
        <taxon>Pseudomonadati</taxon>
        <taxon>Pseudomonadota</taxon>
        <taxon>Betaproteobacteria</taxon>
        <taxon>Burkholderiales</taxon>
        <taxon>Burkholderiaceae</taxon>
        <taxon>Cupriavidus</taxon>
    </lineage>
</organism>
<dbReference type="RefSeq" id="WP_150082983.1">
    <property type="nucleotide sequence ID" value="NZ_VWRN01000030.1"/>
</dbReference>
<proteinExistence type="inferred from homology"/>
<feature type="transmembrane region" description="Helical" evidence="6">
    <location>
        <begin position="134"/>
        <end position="154"/>
    </location>
</feature>
<feature type="transmembrane region" description="Helical" evidence="6">
    <location>
        <begin position="327"/>
        <end position="345"/>
    </location>
</feature>
<sequence>MNFQRFAHAARSTLSLLSLSLLSLSALSSALSSRLSSSRPSLSRLTSSRLTSSRPSSSRPSLRSRVRLPDAWAAHGSTALFVLLWSSGAIVAKWGLAYASAFAFLTLRFVLAFGVLLAIAAWRRRWLPEPGQRARVAMVGLLLTGCYSICYLLALDRGVTPGMLATLLGGQPILTLLLTERRFSPLRLVGLMLALAGLVMVVYQGIGIAGTPVAGMLYALTALATMTAGTIVQKGIRQAPIDVMPLQYGIALLMCLALLPFEPIHVSLTPALLLPLGWMALVISIGATLLLYRMIQGGNLVNVTSLFYLVPAGTAVLDYLILGNRLAPLALGGMVTILLGLALVFRNRPGG</sequence>
<evidence type="ECO:0000256" key="4">
    <source>
        <dbReference type="ARBA" id="ARBA00022989"/>
    </source>
</evidence>
<feature type="domain" description="EamA" evidence="7">
    <location>
        <begin position="80"/>
        <end position="202"/>
    </location>
</feature>
<dbReference type="InterPro" id="IPR000620">
    <property type="entry name" value="EamA_dom"/>
</dbReference>
<feature type="transmembrane region" description="Helical" evidence="6">
    <location>
        <begin position="299"/>
        <end position="321"/>
    </location>
</feature>
<dbReference type="InterPro" id="IPR037185">
    <property type="entry name" value="EmrE-like"/>
</dbReference>
<comment type="similarity">
    <text evidence="2">Belongs to the EamA transporter family.</text>
</comment>
<feature type="transmembrane region" description="Helical" evidence="6">
    <location>
        <begin position="160"/>
        <end position="179"/>
    </location>
</feature>
<dbReference type="Proteomes" id="UP000324324">
    <property type="component" value="Unassembled WGS sequence"/>
</dbReference>
<evidence type="ECO:0000256" key="3">
    <source>
        <dbReference type="ARBA" id="ARBA00022692"/>
    </source>
</evidence>
<gene>
    <name evidence="8" type="ORF">F1599_10305</name>
</gene>
<evidence type="ECO:0000256" key="1">
    <source>
        <dbReference type="ARBA" id="ARBA00004141"/>
    </source>
</evidence>
<evidence type="ECO:0000256" key="6">
    <source>
        <dbReference type="SAM" id="Phobius"/>
    </source>
</evidence>
<dbReference type="InterPro" id="IPR050638">
    <property type="entry name" value="AA-Vitamin_Transporters"/>
</dbReference>
<keyword evidence="4 6" id="KW-1133">Transmembrane helix</keyword>
<evidence type="ECO:0000256" key="2">
    <source>
        <dbReference type="ARBA" id="ARBA00007362"/>
    </source>
</evidence>
<dbReference type="PANTHER" id="PTHR32322:SF2">
    <property type="entry name" value="EAMA DOMAIN-CONTAINING PROTEIN"/>
    <property type="match status" value="1"/>
</dbReference>
<name>A0A5M8AT87_9BURK</name>
<reference evidence="8 9" key="1">
    <citation type="submission" date="2019-09" db="EMBL/GenBank/DDBJ databases">
        <title>Isolation of a novel species in the genus Cupriavidus from patients with sepsis using whole genome sequencing.</title>
        <authorList>
            <person name="Kweon O.J."/>
            <person name="Lee M.-K."/>
        </authorList>
    </citation>
    <scope>NUCLEOTIDE SEQUENCE [LARGE SCALE GENOMIC DNA]</scope>
    <source>
        <strain evidence="8 9">MKL-01</strain>
    </source>
</reference>
<protein>
    <submittedName>
        <fullName evidence="8">DMT family transporter</fullName>
    </submittedName>
</protein>
<feature type="transmembrane region" description="Helical" evidence="6">
    <location>
        <begin position="244"/>
        <end position="261"/>
    </location>
</feature>
<dbReference type="GO" id="GO:0016020">
    <property type="term" value="C:membrane"/>
    <property type="evidence" value="ECO:0007669"/>
    <property type="project" value="UniProtKB-SubCell"/>
</dbReference>
<keyword evidence="5 6" id="KW-0472">Membrane</keyword>
<evidence type="ECO:0000313" key="8">
    <source>
        <dbReference type="EMBL" id="KAA6125186.1"/>
    </source>
</evidence>
<evidence type="ECO:0000313" key="9">
    <source>
        <dbReference type="Proteomes" id="UP000324324"/>
    </source>
</evidence>
<feature type="transmembrane region" description="Helical" evidence="6">
    <location>
        <begin position="273"/>
        <end position="292"/>
    </location>
</feature>
<feature type="transmembrane region" description="Helical" evidence="6">
    <location>
        <begin position="186"/>
        <end position="206"/>
    </location>
</feature>
<dbReference type="EMBL" id="VWRN01000030">
    <property type="protein sequence ID" value="KAA6125186.1"/>
    <property type="molecule type" value="Genomic_DNA"/>
</dbReference>
<accession>A0A5M8AT87</accession>
<feature type="domain" description="EamA" evidence="7">
    <location>
        <begin position="214"/>
        <end position="345"/>
    </location>
</feature>
<evidence type="ECO:0000259" key="7">
    <source>
        <dbReference type="Pfam" id="PF00892"/>
    </source>
</evidence>
<comment type="subcellular location">
    <subcellularLocation>
        <location evidence="1">Membrane</location>
        <topology evidence="1">Multi-pass membrane protein</topology>
    </subcellularLocation>
</comment>
<feature type="transmembrane region" description="Helical" evidence="6">
    <location>
        <begin position="212"/>
        <end position="232"/>
    </location>
</feature>
<dbReference type="PANTHER" id="PTHR32322">
    <property type="entry name" value="INNER MEMBRANE TRANSPORTER"/>
    <property type="match status" value="1"/>
</dbReference>
<keyword evidence="3 6" id="KW-0812">Transmembrane</keyword>
<dbReference type="SUPFAM" id="SSF103481">
    <property type="entry name" value="Multidrug resistance efflux transporter EmrE"/>
    <property type="match status" value="2"/>
</dbReference>